<dbReference type="Proteomes" id="UP000769157">
    <property type="component" value="Unassembled WGS sequence"/>
</dbReference>
<accession>A0A9P8NXA4</accession>
<organism evidence="1 2">
    <name type="scientific">Ogataea philodendri</name>
    <dbReference type="NCBI Taxonomy" id="1378263"/>
    <lineage>
        <taxon>Eukaryota</taxon>
        <taxon>Fungi</taxon>
        <taxon>Dikarya</taxon>
        <taxon>Ascomycota</taxon>
        <taxon>Saccharomycotina</taxon>
        <taxon>Pichiomycetes</taxon>
        <taxon>Pichiales</taxon>
        <taxon>Pichiaceae</taxon>
        <taxon>Ogataea</taxon>
    </lineage>
</organism>
<proteinExistence type="predicted"/>
<dbReference type="EMBL" id="JAEUBE010000487">
    <property type="protein sequence ID" value="KAH3661195.1"/>
    <property type="molecule type" value="Genomic_DNA"/>
</dbReference>
<comment type="caution">
    <text evidence="1">The sequence shown here is derived from an EMBL/GenBank/DDBJ whole genome shotgun (WGS) entry which is preliminary data.</text>
</comment>
<reference evidence="1" key="1">
    <citation type="journal article" date="2021" name="Open Biol.">
        <title>Shared evolutionary footprints suggest mitochondrial oxidative damage underlies multiple complex I losses in fungi.</title>
        <authorList>
            <person name="Schikora-Tamarit M.A."/>
            <person name="Marcet-Houben M."/>
            <person name="Nosek J."/>
            <person name="Gabaldon T."/>
        </authorList>
    </citation>
    <scope>NUCLEOTIDE SEQUENCE</scope>
    <source>
        <strain evidence="1">CBS6075</strain>
    </source>
</reference>
<dbReference type="GeneID" id="70238566"/>
<protein>
    <submittedName>
        <fullName evidence="1">Uncharacterized protein</fullName>
    </submittedName>
</protein>
<keyword evidence="2" id="KW-1185">Reference proteome</keyword>
<evidence type="ECO:0000313" key="1">
    <source>
        <dbReference type="EMBL" id="KAH3661195.1"/>
    </source>
</evidence>
<name>A0A9P8NXA4_9ASCO</name>
<dbReference type="AlphaFoldDB" id="A0A9P8NXA4"/>
<dbReference type="RefSeq" id="XP_046058319.1">
    <property type="nucleotide sequence ID" value="XM_046207905.1"/>
</dbReference>
<gene>
    <name evidence="1" type="ORF">OGAPHI_006602</name>
</gene>
<evidence type="ECO:0000313" key="2">
    <source>
        <dbReference type="Proteomes" id="UP000769157"/>
    </source>
</evidence>
<reference evidence="1" key="2">
    <citation type="submission" date="2021-01" db="EMBL/GenBank/DDBJ databases">
        <authorList>
            <person name="Schikora-Tamarit M.A."/>
        </authorList>
    </citation>
    <scope>NUCLEOTIDE SEQUENCE</scope>
    <source>
        <strain evidence="1">CBS6075</strain>
    </source>
</reference>
<sequence>MNDELFGFQCECEGSTPLEELEELENTGVSGMSILGCSVDSDACDDLDRLAELRPLAASDVVITSVWLWLWIPTSVGRRTGGT</sequence>